<dbReference type="InterPro" id="IPR036388">
    <property type="entry name" value="WH-like_DNA-bd_sf"/>
</dbReference>
<dbReference type="InterPro" id="IPR036217">
    <property type="entry name" value="MethylDNA_cys_MeTrfase_DNAb"/>
</dbReference>
<dbReference type="Pfam" id="PF01035">
    <property type="entry name" value="DNA_binding_1"/>
    <property type="match status" value="1"/>
</dbReference>
<dbReference type="InterPro" id="IPR014048">
    <property type="entry name" value="MethylDNA_cys_MeTrfase_DNA-bd"/>
</dbReference>
<name>A0A1T4YTB1_9BACL</name>
<evidence type="ECO:0000256" key="1">
    <source>
        <dbReference type="ARBA" id="ARBA00001286"/>
    </source>
</evidence>
<dbReference type="InterPro" id="IPR008332">
    <property type="entry name" value="MethylG_MeTrfase_N"/>
</dbReference>
<evidence type="ECO:0000256" key="4">
    <source>
        <dbReference type="ARBA" id="ARBA00022603"/>
    </source>
</evidence>
<dbReference type="AlphaFoldDB" id="A0A1T4YTB1"/>
<sequence>MANRKVVGKLVYWTSFDVEGWNVTMAATERGLLYVGLAEDAEEKMKSWLTKQYGAGEVKENADRLAEYANEVRSYLSGEVQDFTCSVDWSGTPFQNKVWKALQDIPYGQLVTYSDIAEIIGHPSAIRAAASAIGKNPLLLVIPCHRVIAKNGSLSGYRDGQQLKGRLIRMEGNSFTSSS</sequence>
<proteinExistence type="inferred from homology"/>
<evidence type="ECO:0000256" key="5">
    <source>
        <dbReference type="ARBA" id="ARBA00022679"/>
    </source>
</evidence>
<dbReference type="InterPro" id="IPR001497">
    <property type="entry name" value="MethylDNA_cys_MeTrfase_AS"/>
</dbReference>
<keyword evidence="5 11" id="KW-0808">Transferase</keyword>
<evidence type="ECO:0000313" key="11">
    <source>
        <dbReference type="EMBL" id="SKB05029.1"/>
    </source>
</evidence>
<evidence type="ECO:0000259" key="10">
    <source>
        <dbReference type="Pfam" id="PF02870"/>
    </source>
</evidence>
<comment type="catalytic activity">
    <reaction evidence="1">
        <text>a 4-O-methyl-thymidine in DNA + L-cysteinyl-[protein] = a thymidine in DNA + S-methyl-L-cysteinyl-[protein]</text>
        <dbReference type="Rhea" id="RHEA:53428"/>
        <dbReference type="Rhea" id="RHEA-COMP:10131"/>
        <dbReference type="Rhea" id="RHEA-COMP:10132"/>
        <dbReference type="Rhea" id="RHEA-COMP:13555"/>
        <dbReference type="Rhea" id="RHEA-COMP:13556"/>
        <dbReference type="ChEBI" id="CHEBI:29950"/>
        <dbReference type="ChEBI" id="CHEBI:82612"/>
        <dbReference type="ChEBI" id="CHEBI:137386"/>
        <dbReference type="ChEBI" id="CHEBI:137387"/>
        <dbReference type="EC" id="2.1.1.63"/>
    </reaction>
</comment>
<reference evidence="12" key="1">
    <citation type="submission" date="2017-02" db="EMBL/GenBank/DDBJ databases">
        <authorList>
            <person name="Varghese N."/>
            <person name="Submissions S."/>
        </authorList>
    </citation>
    <scope>NUCLEOTIDE SEQUENCE [LARGE SCALE GENOMIC DNA]</scope>
    <source>
        <strain evidence="12">DSM 23966</strain>
    </source>
</reference>
<dbReference type="GO" id="GO:0003908">
    <property type="term" value="F:methylated-DNA-[protein]-cysteine S-methyltransferase activity"/>
    <property type="evidence" value="ECO:0007669"/>
    <property type="project" value="UniProtKB-EC"/>
</dbReference>
<evidence type="ECO:0000256" key="6">
    <source>
        <dbReference type="ARBA" id="ARBA00022763"/>
    </source>
</evidence>
<gene>
    <name evidence="11" type="ORF">SAMN04244570_3531</name>
</gene>
<accession>A0A1T4YTB1</accession>
<dbReference type="GO" id="GO:0006281">
    <property type="term" value="P:DNA repair"/>
    <property type="evidence" value="ECO:0007669"/>
    <property type="project" value="UniProtKB-KW"/>
</dbReference>
<dbReference type="GO" id="GO:0032259">
    <property type="term" value="P:methylation"/>
    <property type="evidence" value="ECO:0007669"/>
    <property type="project" value="UniProtKB-KW"/>
</dbReference>
<dbReference type="PANTHER" id="PTHR10815:SF12">
    <property type="entry name" value="METHYLATED-DNA--PROTEIN-CYSTEINE METHYLTRANSFERASE, INDUCIBLE"/>
    <property type="match status" value="1"/>
</dbReference>
<dbReference type="SUPFAM" id="SSF53155">
    <property type="entry name" value="Methylated DNA-protein cysteine methyltransferase domain"/>
    <property type="match status" value="1"/>
</dbReference>
<evidence type="ECO:0000313" key="12">
    <source>
        <dbReference type="Proteomes" id="UP000190042"/>
    </source>
</evidence>
<dbReference type="SUPFAM" id="SSF46767">
    <property type="entry name" value="Methylated DNA-protein cysteine methyltransferase, C-terminal domain"/>
    <property type="match status" value="1"/>
</dbReference>
<organism evidence="11 12">
    <name type="scientific">Sporosarcina newyorkensis</name>
    <dbReference type="NCBI Taxonomy" id="759851"/>
    <lineage>
        <taxon>Bacteria</taxon>
        <taxon>Bacillati</taxon>
        <taxon>Bacillota</taxon>
        <taxon>Bacilli</taxon>
        <taxon>Bacillales</taxon>
        <taxon>Caryophanaceae</taxon>
        <taxon>Sporosarcina</taxon>
    </lineage>
</organism>
<keyword evidence="6" id="KW-0227">DNA damage</keyword>
<dbReference type="Pfam" id="PF02870">
    <property type="entry name" value="Methyltransf_1N"/>
    <property type="match status" value="1"/>
</dbReference>
<dbReference type="CDD" id="cd06445">
    <property type="entry name" value="ATase"/>
    <property type="match status" value="1"/>
</dbReference>
<dbReference type="Gene3D" id="3.30.160.70">
    <property type="entry name" value="Methylated DNA-protein cysteine methyltransferase domain"/>
    <property type="match status" value="1"/>
</dbReference>
<evidence type="ECO:0000256" key="7">
    <source>
        <dbReference type="ARBA" id="ARBA00023204"/>
    </source>
</evidence>
<keyword evidence="7" id="KW-0234">DNA repair</keyword>
<evidence type="ECO:0000256" key="3">
    <source>
        <dbReference type="ARBA" id="ARBA00011918"/>
    </source>
</evidence>
<dbReference type="InterPro" id="IPR036631">
    <property type="entry name" value="MGMT_N_sf"/>
</dbReference>
<feature type="domain" description="Methylguanine DNA methyltransferase ribonuclease-like" evidence="10">
    <location>
        <begin position="11"/>
        <end position="88"/>
    </location>
</feature>
<comment type="catalytic activity">
    <reaction evidence="8">
        <text>a 6-O-methyl-2'-deoxyguanosine in DNA + L-cysteinyl-[protein] = S-methyl-L-cysteinyl-[protein] + a 2'-deoxyguanosine in DNA</text>
        <dbReference type="Rhea" id="RHEA:24000"/>
        <dbReference type="Rhea" id="RHEA-COMP:10131"/>
        <dbReference type="Rhea" id="RHEA-COMP:10132"/>
        <dbReference type="Rhea" id="RHEA-COMP:11367"/>
        <dbReference type="Rhea" id="RHEA-COMP:11368"/>
        <dbReference type="ChEBI" id="CHEBI:29950"/>
        <dbReference type="ChEBI" id="CHEBI:82612"/>
        <dbReference type="ChEBI" id="CHEBI:85445"/>
        <dbReference type="ChEBI" id="CHEBI:85448"/>
        <dbReference type="EC" id="2.1.1.63"/>
    </reaction>
</comment>
<evidence type="ECO:0000256" key="2">
    <source>
        <dbReference type="ARBA" id="ARBA00008711"/>
    </source>
</evidence>
<dbReference type="NCBIfam" id="TIGR00589">
    <property type="entry name" value="ogt"/>
    <property type="match status" value="1"/>
</dbReference>
<keyword evidence="4 11" id="KW-0489">Methyltransferase</keyword>
<dbReference type="EC" id="2.1.1.63" evidence="3"/>
<evidence type="ECO:0000259" key="9">
    <source>
        <dbReference type="Pfam" id="PF01035"/>
    </source>
</evidence>
<dbReference type="RefSeq" id="WP_078818505.1">
    <property type="nucleotide sequence ID" value="NZ_FUYJ01000009.1"/>
</dbReference>
<dbReference type="PANTHER" id="PTHR10815">
    <property type="entry name" value="METHYLATED-DNA--PROTEIN-CYSTEINE METHYLTRANSFERASE"/>
    <property type="match status" value="1"/>
</dbReference>
<dbReference type="PROSITE" id="PS00374">
    <property type="entry name" value="MGMT"/>
    <property type="match status" value="1"/>
</dbReference>
<keyword evidence="12" id="KW-1185">Reference proteome</keyword>
<comment type="similarity">
    <text evidence="2">Belongs to the MGMT family.</text>
</comment>
<dbReference type="Gene3D" id="1.10.10.10">
    <property type="entry name" value="Winged helix-like DNA-binding domain superfamily/Winged helix DNA-binding domain"/>
    <property type="match status" value="1"/>
</dbReference>
<dbReference type="EMBL" id="FUYJ01000009">
    <property type="protein sequence ID" value="SKB05029.1"/>
    <property type="molecule type" value="Genomic_DNA"/>
</dbReference>
<dbReference type="Proteomes" id="UP000190042">
    <property type="component" value="Unassembled WGS sequence"/>
</dbReference>
<dbReference type="FunFam" id="1.10.10.10:FF:000214">
    <property type="entry name" value="Methylated-DNA--protein-cysteine methyltransferase"/>
    <property type="match status" value="1"/>
</dbReference>
<protein>
    <recommendedName>
        <fullName evidence="3">methylated-DNA--[protein]-cysteine S-methyltransferase</fullName>
        <ecNumber evidence="3">2.1.1.63</ecNumber>
    </recommendedName>
</protein>
<feature type="domain" description="Methylated-DNA-[protein]-cysteine S-methyltransferase DNA binding" evidence="9">
    <location>
        <begin position="93"/>
        <end position="172"/>
    </location>
</feature>
<evidence type="ECO:0000256" key="8">
    <source>
        <dbReference type="ARBA" id="ARBA00049348"/>
    </source>
</evidence>